<organism evidence="5 6">
    <name type="scientific">Lacrimispora xylanolytica</name>
    <dbReference type="NCBI Taxonomy" id="29375"/>
    <lineage>
        <taxon>Bacteria</taxon>
        <taxon>Bacillati</taxon>
        <taxon>Bacillota</taxon>
        <taxon>Clostridia</taxon>
        <taxon>Lachnospirales</taxon>
        <taxon>Lachnospiraceae</taxon>
        <taxon>Lacrimispora</taxon>
    </lineage>
</organism>
<protein>
    <submittedName>
        <fullName evidence="5">ABC-F type ribosomal protection protein</fullName>
    </submittedName>
</protein>
<dbReference type="InterPro" id="IPR051309">
    <property type="entry name" value="ABCF_ATPase"/>
</dbReference>
<evidence type="ECO:0000313" key="6">
    <source>
        <dbReference type="Proteomes" id="UP001163115"/>
    </source>
</evidence>
<feature type="domain" description="ABC transporter" evidence="4">
    <location>
        <begin position="310"/>
        <end position="509"/>
    </location>
</feature>
<feature type="domain" description="ABC transporter" evidence="4">
    <location>
        <begin position="4"/>
        <end position="213"/>
    </location>
</feature>
<dbReference type="Proteomes" id="UP001163115">
    <property type="component" value="Chromosome"/>
</dbReference>
<dbReference type="InterPro" id="IPR003439">
    <property type="entry name" value="ABC_transporter-like_ATP-bd"/>
</dbReference>
<evidence type="ECO:0000259" key="4">
    <source>
        <dbReference type="PROSITE" id="PS50893"/>
    </source>
</evidence>
<dbReference type="NCBIfam" id="NF000355">
    <property type="entry name" value="ribo_prot_ABC_F"/>
    <property type="match status" value="1"/>
</dbReference>
<gene>
    <name evidence="5" type="primary">abc-f</name>
    <name evidence="5" type="ORF">OW255_10645</name>
</gene>
<sequence>MSLIQVTDLSFTYEGGIEPVFEHVSFQIDTDWKLGFTGRNGRGKTTFLNLLMKRYEFTGSIVSGAEFDYFPFPIEDQDRSTMDILESLHGEFEYWEIKRELTKLQVTEDVLYRPFSTLSNGERTKVLLAALFLKENHFLLIDEPTNHLDREGRALVSRYLSGKKGFILVSHDRNFLDSSVDHILSINKTNIEVQKGNFTSWYENKQKQDQYELSENDRLKKGIRRLEASAKQSREWADQVESTKIGKKSMVREKSIDNRAYIGEKSRRMQMRRKNLEQRQDRAIDEKKGLLKNIEEAERLKLYPAKHHMDRILTLKEVVPSFDRPICKPISFVLEQGQRISLQGKNGCGKSSLIKLILGREARPDTLSYTGTIEAASGLTISYVSQDTSFLQGSLSDYAKACGVEDFLFKAVLRKLDFSREQFEKNMEAYSEGQKKKVLIARSLCEKAHLYIWDEPLNFIDIYSRMQIEELIKEFQPTMIFVEHDEAFSKAIATSQIEVEQVDFGLCNQ</sequence>
<keyword evidence="1" id="KW-0547">Nucleotide-binding</keyword>
<evidence type="ECO:0000256" key="1">
    <source>
        <dbReference type="ARBA" id="ARBA00022741"/>
    </source>
</evidence>
<keyword evidence="6" id="KW-1185">Reference proteome</keyword>
<dbReference type="Gene3D" id="3.40.50.300">
    <property type="entry name" value="P-loop containing nucleotide triphosphate hydrolases"/>
    <property type="match status" value="2"/>
</dbReference>
<proteinExistence type="predicted"/>
<dbReference type="CDD" id="cd03221">
    <property type="entry name" value="ABCF_EF-3"/>
    <property type="match status" value="2"/>
</dbReference>
<dbReference type="RefSeq" id="WP_268116559.1">
    <property type="nucleotide sequence ID" value="NZ_CP113524.1"/>
</dbReference>
<keyword evidence="3" id="KW-0175">Coiled coil</keyword>
<dbReference type="PANTHER" id="PTHR42855">
    <property type="entry name" value="ABC TRANSPORTER ATP-BINDING SUBUNIT"/>
    <property type="match status" value="1"/>
</dbReference>
<dbReference type="InterPro" id="IPR003593">
    <property type="entry name" value="AAA+_ATPase"/>
</dbReference>
<keyword evidence="2" id="KW-0067">ATP-binding</keyword>
<evidence type="ECO:0000256" key="3">
    <source>
        <dbReference type="SAM" id="Coils"/>
    </source>
</evidence>
<dbReference type="InterPro" id="IPR027417">
    <property type="entry name" value="P-loop_NTPase"/>
</dbReference>
<dbReference type="PROSITE" id="PS50893">
    <property type="entry name" value="ABC_TRANSPORTER_2"/>
    <property type="match status" value="2"/>
</dbReference>
<evidence type="ECO:0000313" key="5">
    <source>
        <dbReference type="EMBL" id="WAJ25935.1"/>
    </source>
</evidence>
<dbReference type="PANTHER" id="PTHR42855:SF2">
    <property type="entry name" value="DRUG RESISTANCE ABC TRANSPORTER,ATP-BINDING PROTEIN"/>
    <property type="match status" value="1"/>
</dbReference>
<evidence type="ECO:0000256" key="2">
    <source>
        <dbReference type="ARBA" id="ARBA00022840"/>
    </source>
</evidence>
<dbReference type="SUPFAM" id="SSF52540">
    <property type="entry name" value="P-loop containing nucleoside triphosphate hydrolases"/>
    <property type="match status" value="2"/>
</dbReference>
<feature type="coiled-coil region" evidence="3">
    <location>
        <begin position="266"/>
        <end position="300"/>
    </location>
</feature>
<dbReference type="Pfam" id="PF00005">
    <property type="entry name" value="ABC_tran"/>
    <property type="match status" value="2"/>
</dbReference>
<accession>A0ABY7AGS8</accession>
<reference evidence="5" key="1">
    <citation type="submission" date="2022-11" db="EMBL/GenBank/DDBJ databases">
        <title>Lacrimispora xylanolytica sy1, complete genome.</title>
        <authorList>
            <person name="Choi S."/>
        </authorList>
    </citation>
    <scope>NUCLEOTIDE SEQUENCE</scope>
    <source>
        <strain evidence="5">Sy1</strain>
    </source>
</reference>
<dbReference type="EMBL" id="CP113524">
    <property type="protein sequence ID" value="WAJ25935.1"/>
    <property type="molecule type" value="Genomic_DNA"/>
</dbReference>
<dbReference type="SMART" id="SM00382">
    <property type="entry name" value="AAA"/>
    <property type="match status" value="2"/>
</dbReference>
<name>A0ABY7AGS8_9FIRM</name>